<comment type="subcellular location">
    <subcellularLocation>
        <location evidence="1">Cell membrane</location>
        <topology evidence="1">Multi-pass membrane protein</topology>
    </subcellularLocation>
</comment>
<evidence type="ECO:0000256" key="3">
    <source>
        <dbReference type="ARBA" id="ARBA00022692"/>
    </source>
</evidence>
<keyword evidence="7 10" id="KW-0675">Receptor</keyword>
<dbReference type="Gene3D" id="1.20.1070.10">
    <property type="entry name" value="Rhodopsin 7-helix transmembrane proteins"/>
    <property type="match status" value="1"/>
</dbReference>
<keyword evidence="6" id="KW-0472">Membrane</keyword>
<keyword evidence="4" id="KW-1133">Transmembrane helix</keyword>
<sequence>MQSSTGMYNDSSSPSGITDPPSIVPVLMLCLLGVIGNSIAVTIVCCTARSHRWRPFHRYVCGLALTDGIGVMLALPFAIHRYTTNFQYTYSYTVCSYMSVVQMFTIIASAMIVCLMSIDRFMALICPYVYKSVKKGRHSTVTLACIWGVCAFLSSGHLMAGRSSRLFYPDSWCFVNFVSDNPTDLGFAFLYALTGLLVLVVTFITNMILLAIVLQRKCSKSSAIIANKHGTYIILFLFSIVLLFSICILPILYDLQQMQDENKEADDVCHEKTKGESYWKQTWQIVSDTNFLSCFANGTFSLFNLPLSDIVDDNMSKYNRKHPISSMVFGTNALFVKPAISLSPMLAVAILNRYGYSYIQHSKNSPVRPTGSNPSPDQLKDLKDAMFFLVCWYPIVLGTIQLISWSFFRITNRIEKNH</sequence>
<dbReference type="GO" id="GO:0007189">
    <property type="term" value="P:adenylate cyclase-activating G protein-coupled receptor signaling pathway"/>
    <property type="evidence" value="ECO:0007669"/>
    <property type="project" value="TreeGrafter"/>
</dbReference>
<dbReference type="GO" id="GO:0004930">
    <property type="term" value="F:G protein-coupled receptor activity"/>
    <property type="evidence" value="ECO:0007669"/>
    <property type="project" value="UniProtKB-KW"/>
</dbReference>
<organism evidence="12">
    <name type="scientific">Magallana gigas</name>
    <name type="common">Pacific oyster</name>
    <name type="synonym">Crassostrea gigas</name>
    <dbReference type="NCBI Taxonomy" id="29159"/>
    <lineage>
        <taxon>Eukaryota</taxon>
        <taxon>Metazoa</taxon>
        <taxon>Spiralia</taxon>
        <taxon>Lophotrochozoa</taxon>
        <taxon>Mollusca</taxon>
        <taxon>Bivalvia</taxon>
        <taxon>Autobranchia</taxon>
        <taxon>Pteriomorphia</taxon>
        <taxon>Ostreida</taxon>
        <taxon>Ostreoidea</taxon>
        <taxon>Ostreidae</taxon>
        <taxon>Magallana</taxon>
    </lineage>
</organism>
<evidence type="ECO:0000256" key="5">
    <source>
        <dbReference type="ARBA" id="ARBA00023040"/>
    </source>
</evidence>
<dbReference type="GO" id="GO:0005886">
    <property type="term" value="C:plasma membrane"/>
    <property type="evidence" value="ECO:0007669"/>
    <property type="project" value="UniProtKB-SubCell"/>
</dbReference>
<dbReference type="HOGENOM" id="CLU_657651_0_0_1"/>
<evidence type="ECO:0000256" key="1">
    <source>
        <dbReference type="ARBA" id="ARBA00004651"/>
    </source>
</evidence>
<dbReference type="PANTHER" id="PTHR11866:SF16">
    <property type="entry name" value="PROSTAGLANDIN E2 RECEPTOR EP4 SUBTYPE-LIKE PROTEIN"/>
    <property type="match status" value="1"/>
</dbReference>
<dbReference type="PROSITE" id="PS50262">
    <property type="entry name" value="G_PROTEIN_RECEP_F1_2"/>
    <property type="match status" value="1"/>
</dbReference>
<accession>K1RP23</accession>
<dbReference type="SUPFAM" id="SSF81321">
    <property type="entry name" value="Family A G protein-coupled receptor-like"/>
    <property type="match status" value="1"/>
</dbReference>
<dbReference type="PROSITE" id="PS00237">
    <property type="entry name" value="G_PROTEIN_RECEP_F1_1"/>
    <property type="match status" value="1"/>
</dbReference>
<keyword evidence="9 10" id="KW-0807">Transducer</keyword>
<dbReference type="PRINTS" id="PR00237">
    <property type="entry name" value="GPCRRHODOPSN"/>
</dbReference>
<evidence type="ECO:0000256" key="2">
    <source>
        <dbReference type="ARBA" id="ARBA00022475"/>
    </source>
</evidence>
<dbReference type="InterPro" id="IPR017452">
    <property type="entry name" value="GPCR_Rhodpsn_7TM"/>
</dbReference>
<name>K1RP23_MAGGI</name>
<dbReference type="PRINTS" id="PR01788">
    <property type="entry name" value="PROSTANOIDR"/>
</dbReference>
<keyword evidence="2" id="KW-1003">Cell membrane</keyword>
<evidence type="ECO:0000256" key="8">
    <source>
        <dbReference type="ARBA" id="ARBA00023180"/>
    </source>
</evidence>
<proteinExistence type="inferred from homology"/>
<protein>
    <submittedName>
        <fullName evidence="12">Prostaglandin E2 receptor EP4 subtype</fullName>
    </submittedName>
</protein>
<dbReference type="InterPro" id="IPR008365">
    <property type="entry name" value="Prostanoid_rcpt"/>
</dbReference>
<evidence type="ECO:0000256" key="10">
    <source>
        <dbReference type="RuleBase" id="RU000688"/>
    </source>
</evidence>
<evidence type="ECO:0000256" key="7">
    <source>
        <dbReference type="ARBA" id="ARBA00023170"/>
    </source>
</evidence>
<evidence type="ECO:0000259" key="11">
    <source>
        <dbReference type="PROSITE" id="PS50262"/>
    </source>
</evidence>
<gene>
    <name evidence="12" type="ORF">CGI_10024858</name>
</gene>
<comment type="similarity">
    <text evidence="10">Belongs to the G-protein coupled receptor 1 family.</text>
</comment>
<evidence type="ECO:0000313" key="12">
    <source>
        <dbReference type="EMBL" id="EKC36131.1"/>
    </source>
</evidence>
<dbReference type="AlphaFoldDB" id="K1RP23"/>
<dbReference type="InParanoid" id="K1RP23"/>
<evidence type="ECO:0000256" key="9">
    <source>
        <dbReference type="ARBA" id="ARBA00023224"/>
    </source>
</evidence>
<dbReference type="EMBL" id="JH816692">
    <property type="protein sequence ID" value="EKC36131.1"/>
    <property type="molecule type" value="Genomic_DNA"/>
</dbReference>
<dbReference type="GO" id="GO:0007204">
    <property type="term" value="P:positive regulation of cytosolic calcium ion concentration"/>
    <property type="evidence" value="ECO:0007669"/>
    <property type="project" value="TreeGrafter"/>
</dbReference>
<dbReference type="PANTHER" id="PTHR11866">
    <property type="entry name" value="G-PROTEIN COUPLED RECEPTOR FAMILY 1 MEMBER"/>
    <property type="match status" value="1"/>
</dbReference>
<dbReference type="InterPro" id="IPR000276">
    <property type="entry name" value="GPCR_Rhodpsn"/>
</dbReference>
<evidence type="ECO:0000256" key="4">
    <source>
        <dbReference type="ARBA" id="ARBA00022989"/>
    </source>
</evidence>
<keyword evidence="5 10" id="KW-0297">G-protein coupled receptor</keyword>
<dbReference type="Pfam" id="PF00001">
    <property type="entry name" value="7tm_1"/>
    <property type="match status" value="1"/>
</dbReference>
<evidence type="ECO:0000256" key="6">
    <source>
        <dbReference type="ARBA" id="ARBA00023136"/>
    </source>
</evidence>
<feature type="domain" description="G-protein coupled receptors family 1 profile" evidence="11">
    <location>
        <begin position="36"/>
        <end position="251"/>
    </location>
</feature>
<reference evidence="12" key="1">
    <citation type="journal article" date="2012" name="Nature">
        <title>The oyster genome reveals stress adaptation and complexity of shell formation.</title>
        <authorList>
            <person name="Zhang G."/>
            <person name="Fang X."/>
            <person name="Guo X."/>
            <person name="Li L."/>
            <person name="Luo R."/>
            <person name="Xu F."/>
            <person name="Yang P."/>
            <person name="Zhang L."/>
            <person name="Wang X."/>
            <person name="Qi H."/>
            <person name="Xiong Z."/>
            <person name="Que H."/>
            <person name="Xie Y."/>
            <person name="Holland P.W."/>
            <person name="Paps J."/>
            <person name="Zhu Y."/>
            <person name="Wu F."/>
            <person name="Chen Y."/>
            <person name="Wang J."/>
            <person name="Peng C."/>
            <person name="Meng J."/>
            <person name="Yang L."/>
            <person name="Liu J."/>
            <person name="Wen B."/>
            <person name="Zhang N."/>
            <person name="Huang Z."/>
            <person name="Zhu Q."/>
            <person name="Feng Y."/>
            <person name="Mount A."/>
            <person name="Hedgecock D."/>
            <person name="Xu Z."/>
            <person name="Liu Y."/>
            <person name="Domazet-Loso T."/>
            <person name="Du Y."/>
            <person name="Sun X."/>
            <person name="Zhang S."/>
            <person name="Liu B."/>
            <person name="Cheng P."/>
            <person name="Jiang X."/>
            <person name="Li J."/>
            <person name="Fan D."/>
            <person name="Wang W."/>
            <person name="Fu W."/>
            <person name="Wang T."/>
            <person name="Wang B."/>
            <person name="Zhang J."/>
            <person name="Peng Z."/>
            <person name="Li Y."/>
            <person name="Li N."/>
            <person name="Wang J."/>
            <person name="Chen M."/>
            <person name="He Y."/>
            <person name="Tan F."/>
            <person name="Song X."/>
            <person name="Zheng Q."/>
            <person name="Huang R."/>
            <person name="Yang H."/>
            <person name="Du X."/>
            <person name="Chen L."/>
            <person name="Yang M."/>
            <person name="Gaffney P.M."/>
            <person name="Wang S."/>
            <person name="Luo L."/>
            <person name="She Z."/>
            <person name="Ming Y."/>
            <person name="Huang W."/>
            <person name="Zhang S."/>
            <person name="Huang B."/>
            <person name="Zhang Y."/>
            <person name="Qu T."/>
            <person name="Ni P."/>
            <person name="Miao G."/>
            <person name="Wang J."/>
            <person name="Wang Q."/>
            <person name="Steinberg C.E."/>
            <person name="Wang H."/>
            <person name="Li N."/>
            <person name="Qian L."/>
            <person name="Zhang G."/>
            <person name="Li Y."/>
            <person name="Yang H."/>
            <person name="Liu X."/>
            <person name="Wang J."/>
            <person name="Yin Y."/>
            <person name="Wang J."/>
        </authorList>
    </citation>
    <scope>NUCLEOTIDE SEQUENCE [LARGE SCALE GENOMIC DNA]</scope>
    <source>
        <strain evidence="12">05x7-T-G4-1.051#20</strain>
    </source>
</reference>
<dbReference type="CDD" id="cd14981">
    <property type="entry name" value="7tmA_Prostanoid_R"/>
    <property type="match status" value="1"/>
</dbReference>
<keyword evidence="3 10" id="KW-0812">Transmembrane</keyword>
<keyword evidence="8" id="KW-0325">Glycoprotein</keyword>